<name>A0ABM6XMW7_9BACI</name>
<protein>
    <submittedName>
        <fullName evidence="2">Uncharacterized protein</fullName>
    </submittedName>
</protein>
<dbReference type="EMBL" id="CP030926">
    <property type="protein sequence ID" value="AXN39468.1"/>
    <property type="molecule type" value="Genomic_DNA"/>
</dbReference>
<reference evidence="2 3" key="1">
    <citation type="submission" date="2018-07" db="EMBL/GenBank/DDBJ databases">
        <title>The molecular basis for the intramolecular migration of carboxyl group in the catabolism of para-hydroxybenzoate via gentisate.</title>
        <authorList>
            <person name="Zhao H."/>
            <person name="Xu Y."/>
            <person name="Lin S."/>
            <person name="Spain J.C."/>
            <person name="Zhou N.-Y."/>
        </authorList>
    </citation>
    <scope>NUCLEOTIDE SEQUENCE [LARGE SCALE GENOMIC DNA]</scope>
    <source>
        <strain evidence="2 3">PHB-7a</strain>
    </source>
</reference>
<keyword evidence="3" id="KW-1185">Reference proteome</keyword>
<proteinExistence type="predicted"/>
<evidence type="ECO:0000313" key="2">
    <source>
        <dbReference type="EMBL" id="AXN39468.1"/>
    </source>
</evidence>
<gene>
    <name evidence="2" type="ORF">DTO10_14520</name>
</gene>
<dbReference type="Proteomes" id="UP000260457">
    <property type="component" value="Chromosome"/>
</dbReference>
<dbReference type="GeneID" id="95399448"/>
<evidence type="ECO:0000313" key="3">
    <source>
        <dbReference type="Proteomes" id="UP000260457"/>
    </source>
</evidence>
<dbReference type="RefSeq" id="WP_116821381.1">
    <property type="nucleotide sequence ID" value="NZ_CP030926.1"/>
</dbReference>
<keyword evidence="1" id="KW-0472">Membrane</keyword>
<feature type="transmembrane region" description="Helical" evidence="1">
    <location>
        <begin position="106"/>
        <end position="123"/>
    </location>
</feature>
<keyword evidence="1" id="KW-0812">Transmembrane</keyword>
<feature type="transmembrane region" description="Helical" evidence="1">
    <location>
        <begin position="52"/>
        <end position="72"/>
    </location>
</feature>
<organism evidence="2 3">
    <name type="scientific">Peribacillus butanolivorans</name>
    <dbReference type="NCBI Taxonomy" id="421767"/>
    <lineage>
        <taxon>Bacteria</taxon>
        <taxon>Bacillati</taxon>
        <taxon>Bacillota</taxon>
        <taxon>Bacilli</taxon>
        <taxon>Bacillales</taxon>
        <taxon>Bacillaceae</taxon>
        <taxon>Peribacillus</taxon>
    </lineage>
</organism>
<sequence length="128" mass="14533">MINLIIIYTNINEVEQPLSTYSLFPFNRWVSVAAIADISYYLTSISWKGFEISNVTGTIVMMIAATILAFVFAVKNRDWCYPLVFFWAFIGIGVRNSTLYPTITPLSYILAVLILILSFTIFIKKTGK</sequence>
<keyword evidence="1" id="KW-1133">Transmembrane helix</keyword>
<accession>A0ABM6XMW7</accession>
<feature type="transmembrane region" description="Helical" evidence="1">
    <location>
        <begin position="79"/>
        <end position="100"/>
    </location>
</feature>
<evidence type="ECO:0000256" key="1">
    <source>
        <dbReference type="SAM" id="Phobius"/>
    </source>
</evidence>